<dbReference type="RefSeq" id="WP_028285370.1">
    <property type="nucleotide sequence ID" value="NZ_BMLF01000001.1"/>
</dbReference>
<evidence type="ECO:0000313" key="3">
    <source>
        <dbReference type="Proteomes" id="UP000649829"/>
    </source>
</evidence>
<protein>
    <submittedName>
        <fullName evidence="2">Uncharacterized protein</fullName>
    </submittedName>
</protein>
<accession>A0A917SLE1</accession>
<feature type="signal peptide" evidence="1">
    <location>
        <begin position="1"/>
        <end position="17"/>
    </location>
</feature>
<keyword evidence="3" id="KW-1185">Reference proteome</keyword>
<proteinExistence type="predicted"/>
<keyword evidence="1" id="KW-0732">Signal</keyword>
<dbReference type="EMBL" id="BMLF01000001">
    <property type="protein sequence ID" value="GGL85444.1"/>
    <property type="molecule type" value="Genomic_DNA"/>
</dbReference>
<organism evidence="2 3">
    <name type="scientific">Pseudooceanicola nanhaiensis</name>
    <dbReference type="NCBI Taxonomy" id="375761"/>
    <lineage>
        <taxon>Bacteria</taxon>
        <taxon>Pseudomonadati</taxon>
        <taxon>Pseudomonadota</taxon>
        <taxon>Alphaproteobacteria</taxon>
        <taxon>Rhodobacterales</taxon>
        <taxon>Paracoccaceae</taxon>
        <taxon>Pseudooceanicola</taxon>
    </lineage>
</organism>
<sequence>MFRILLPILALSGPAHAVSPIAEVICEETVRMEQRLSRRLGAERQAMGLRGPEQVMELWTGADGDWTLVVTYASGTSCIVAMGQDWQAVAREPA</sequence>
<gene>
    <name evidence="2" type="ORF">GCM10011534_04190</name>
</gene>
<evidence type="ECO:0000313" key="2">
    <source>
        <dbReference type="EMBL" id="GGL85444.1"/>
    </source>
</evidence>
<reference evidence="2" key="2">
    <citation type="submission" date="2020-09" db="EMBL/GenBank/DDBJ databases">
        <authorList>
            <person name="Sun Q."/>
            <person name="Zhou Y."/>
        </authorList>
    </citation>
    <scope>NUCLEOTIDE SEQUENCE</scope>
    <source>
        <strain evidence="2">CGMCC 1.6293</strain>
    </source>
</reference>
<feature type="chain" id="PRO_5037387063" evidence="1">
    <location>
        <begin position="18"/>
        <end position="94"/>
    </location>
</feature>
<dbReference type="AlphaFoldDB" id="A0A917SLE1"/>
<name>A0A917SLE1_9RHOB</name>
<reference evidence="2" key="1">
    <citation type="journal article" date="2014" name="Int. J. Syst. Evol. Microbiol.">
        <title>Complete genome sequence of Corynebacterium casei LMG S-19264T (=DSM 44701T), isolated from a smear-ripened cheese.</title>
        <authorList>
            <consortium name="US DOE Joint Genome Institute (JGI-PGF)"/>
            <person name="Walter F."/>
            <person name="Albersmeier A."/>
            <person name="Kalinowski J."/>
            <person name="Ruckert C."/>
        </authorList>
    </citation>
    <scope>NUCLEOTIDE SEQUENCE</scope>
    <source>
        <strain evidence="2">CGMCC 1.6293</strain>
    </source>
</reference>
<dbReference type="Proteomes" id="UP000649829">
    <property type="component" value="Unassembled WGS sequence"/>
</dbReference>
<comment type="caution">
    <text evidence="2">The sequence shown here is derived from an EMBL/GenBank/DDBJ whole genome shotgun (WGS) entry which is preliminary data.</text>
</comment>
<evidence type="ECO:0000256" key="1">
    <source>
        <dbReference type="SAM" id="SignalP"/>
    </source>
</evidence>